<dbReference type="EMBL" id="FPHG01000007">
    <property type="protein sequence ID" value="SFV51009.1"/>
    <property type="molecule type" value="Genomic_DNA"/>
</dbReference>
<name>A0A1W1BC07_9ZZZZ</name>
<dbReference type="HAMAP" id="MF_02071">
    <property type="entry name" value="RlpA"/>
    <property type="match status" value="1"/>
</dbReference>
<evidence type="ECO:0000256" key="2">
    <source>
        <dbReference type="ARBA" id="ARBA00023316"/>
    </source>
</evidence>
<dbReference type="InterPro" id="IPR012997">
    <property type="entry name" value="RplA"/>
</dbReference>
<organism evidence="4">
    <name type="scientific">hydrothermal vent metagenome</name>
    <dbReference type="NCBI Taxonomy" id="652676"/>
    <lineage>
        <taxon>unclassified sequences</taxon>
        <taxon>metagenomes</taxon>
        <taxon>ecological metagenomes</taxon>
    </lineage>
</organism>
<accession>A0A1W1BC07</accession>
<dbReference type="CDD" id="cd22268">
    <property type="entry name" value="DPBB_RlpA-like"/>
    <property type="match status" value="1"/>
</dbReference>
<dbReference type="NCBIfam" id="TIGR00413">
    <property type="entry name" value="rlpA"/>
    <property type="match status" value="1"/>
</dbReference>
<feature type="domain" description="RlpA-like protein double-psi beta-barrel" evidence="3">
    <location>
        <begin position="79"/>
        <end position="166"/>
    </location>
</feature>
<dbReference type="AlphaFoldDB" id="A0A1W1BC07"/>
<reference evidence="4" key="1">
    <citation type="submission" date="2016-10" db="EMBL/GenBank/DDBJ databases">
        <authorList>
            <person name="de Groot N.N."/>
        </authorList>
    </citation>
    <scope>NUCLEOTIDE SEQUENCE</scope>
</reference>
<proteinExistence type="inferred from homology"/>
<dbReference type="PANTHER" id="PTHR34183:SF1">
    <property type="entry name" value="ENDOLYTIC PEPTIDOGLYCAN TRANSGLYCOSYLASE RLPA"/>
    <property type="match status" value="1"/>
</dbReference>
<evidence type="ECO:0000313" key="4">
    <source>
        <dbReference type="EMBL" id="SFV51009.1"/>
    </source>
</evidence>
<keyword evidence="4" id="KW-0449">Lipoprotein</keyword>
<dbReference type="InterPro" id="IPR034718">
    <property type="entry name" value="RlpA"/>
</dbReference>
<evidence type="ECO:0000256" key="1">
    <source>
        <dbReference type="ARBA" id="ARBA00023239"/>
    </source>
</evidence>
<dbReference type="GO" id="GO:0071555">
    <property type="term" value="P:cell wall organization"/>
    <property type="evidence" value="ECO:0007669"/>
    <property type="project" value="UniProtKB-KW"/>
</dbReference>
<evidence type="ECO:0000259" key="3">
    <source>
        <dbReference type="Pfam" id="PF03330"/>
    </source>
</evidence>
<gene>
    <name evidence="4" type="ORF">MNB_SV-9-1048</name>
</gene>
<dbReference type="InterPro" id="IPR036908">
    <property type="entry name" value="RlpA-like_sf"/>
</dbReference>
<dbReference type="PANTHER" id="PTHR34183">
    <property type="entry name" value="ENDOLYTIC PEPTIDOGLYCAN TRANSGLYCOSYLASE RLPA"/>
    <property type="match status" value="1"/>
</dbReference>
<dbReference type="InterPro" id="IPR009009">
    <property type="entry name" value="RlpA-like_DPBB"/>
</dbReference>
<keyword evidence="2" id="KW-0961">Cell wall biogenesis/degradation</keyword>
<sequence length="171" mass="19564">MKENIKYKILLILILTIFIYADDTDKWLKELTRNNIQSCKVKEIKEPEIIPIIKKKKKIRRVKSYPKKENLKYINYDEVGIASYYANCLNGCKTACGEKYRTNLLTAAHRTLPFGTLVCVTLLSTGKQVVVKVNDRGPYAKRRVIDLSFKAAQKIGLIQKGVSKVSIKIVK</sequence>
<dbReference type="Pfam" id="PF03330">
    <property type="entry name" value="DPBB_1"/>
    <property type="match status" value="1"/>
</dbReference>
<keyword evidence="1" id="KW-0456">Lyase</keyword>
<dbReference type="GO" id="GO:0016829">
    <property type="term" value="F:lyase activity"/>
    <property type="evidence" value="ECO:0007669"/>
    <property type="project" value="UniProtKB-KW"/>
</dbReference>
<protein>
    <submittedName>
        <fullName evidence="4">Rare lipoprotein A</fullName>
    </submittedName>
</protein>
<dbReference type="SUPFAM" id="SSF50685">
    <property type="entry name" value="Barwin-like endoglucanases"/>
    <property type="match status" value="1"/>
</dbReference>
<dbReference type="Gene3D" id="2.40.40.10">
    <property type="entry name" value="RlpA-like domain"/>
    <property type="match status" value="1"/>
</dbReference>